<dbReference type="PANTHER" id="PTHR12801">
    <property type="entry name" value="RNA EXONUCLEASE REXO1 / RECO3 FAMILY MEMBER-RELATED"/>
    <property type="match status" value="1"/>
</dbReference>
<dbReference type="GO" id="GO:0004527">
    <property type="term" value="F:exonuclease activity"/>
    <property type="evidence" value="ECO:0007669"/>
    <property type="project" value="UniProtKB-KW"/>
</dbReference>
<dbReference type="InterPro" id="IPR034922">
    <property type="entry name" value="REX1-like_exo"/>
</dbReference>
<keyword evidence="6" id="KW-0539">Nucleus</keyword>
<evidence type="ECO:0000256" key="3">
    <source>
        <dbReference type="ARBA" id="ARBA00022722"/>
    </source>
</evidence>
<dbReference type="EMBL" id="KZ819194">
    <property type="protein sequence ID" value="PWY99662.1"/>
    <property type="molecule type" value="Genomic_DNA"/>
</dbReference>
<dbReference type="GO" id="GO:0003676">
    <property type="term" value="F:nucleic acid binding"/>
    <property type="evidence" value="ECO:0007669"/>
    <property type="project" value="InterPro"/>
</dbReference>
<dbReference type="SUPFAM" id="SSF53098">
    <property type="entry name" value="Ribonuclease H-like"/>
    <property type="match status" value="1"/>
</dbReference>
<dbReference type="InterPro" id="IPR013520">
    <property type="entry name" value="Ribonucl_H"/>
</dbReference>
<sequence>MFKRLGLLAGVPCPDHVDGKCEGSRVSCPFSHRVAARKSSGDVHASTKTAGLSSASSASSSKIVGSHSSTPTSRNLTGDSQRHVDAVPSASKSTSGTVPSKRAFADSRPSTSIPSASGPAVRTASSIPSSSSKPEGPLLKKTKNAYAASKLTQNSLGAASSDSSRKLSNSSTVASNSSAKDAEWSVVGLKPPTISFKEHPAASPISLSARQGALKAFFNAFVAAYDPLIKSEDPLVASCAYDMCRDDTLAQEAKLFKTATKTIYKSSSVTILVGLKKRDQTSLTAASKAAEEVANRYKGEDDVRDKVMEVLLDCTETGIASKVDAKREAAVARKVGKLDRKRLEDAGFICPVEELERFEYTASIPPEWDEQGSSKPDATGEVQTCERCDRQFTVGGDLDETGQNRNAPDTKACRYHWGRRRYDKMQGKPGKSQVWTCCGKEVGSSVLGDDSCCFGPHVFKETKGLDLHCREAFITTAQLQESIRGHGPQEPLDIVAVDCELSYTTGGLSLTRLTLVDEEGKMVLDELVRCRTEIVDYNTRFSGITAEEYESKAVFTLDEVRRMMGRFVDENTVLVGHGLENDLRAVRLIHTKVVDTVMLFPHYKGFPFRTSLRDLTARYLGKLIQNGTSLGHSSLEDACMSLELVRHKMVHNPTSPFAKNAKNPDAQESKKLDGASVSTSGTTTAATAPSPSAIRPVRASLFGAPLAGDKARSVFQK</sequence>
<dbReference type="STRING" id="1882483.A0A317XPB2"/>
<evidence type="ECO:0000256" key="5">
    <source>
        <dbReference type="ARBA" id="ARBA00022839"/>
    </source>
</evidence>
<feature type="compositionally biased region" description="Polar residues" evidence="7">
    <location>
        <begin position="70"/>
        <end position="79"/>
    </location>
</feature>
<feature type="compositionally biased region" description="Low complexity" evidence="7">
    <location>
        <begin position="674"/>
        <end position="693"/>
    </location>
</feature>
<dbReference type="InterPro" id="IPR047021">
    <property type="entry name" value="REXO1/3/4-like"/>
</dbReference>
<dbReference type="InterPro" id="IPR036397">
    <property type="entry name" value="RNaseH_sf"/>
</dbReference>
<evidence type="ECO:0000256" key="2">
    <source>
        <dbReference type="ARBA" id="ARBA00006357"/>
    </source>
</evidence>
<evidence type="ECO:0000313" key="10">
    <source>
        <dbReference type="Proteomes" id="UP000246740"/>
    </source>
</evidence>
<dbReference type="OrthoDB" id="8191639at2759"/>
<dbReference type="InterPro" id="IPR012337">
    <property type="entry name" value="RNaseH-like_sf"/>
</dbReference>
<gene>
    <name evidence="9" type="ORF">BCV70DRAFT_200588</name>
</gene>
<keyword evidence="10" id="KW-1185">Reference proteome</keyword>
<keyword evidence="3" id="KW-0540">Nuclease</keyword>
<protein>
    <recommendedName>
        <fullName evidence="8">Exonuclease domain-containing protein</fullName>
    </recommendedName>
</protein>
<keyword evidence="4" id="KW-0378">Hydrolase</keyword>
<name>A0A317XPB2_9BASI</name>
<dbReference type="InParanoid" id="A0A317XPB2"/>
<dbReference type="AlphaFoldDB" id="A0A317XPB2"/>
<evidence type="ECO:0000256" key="4">
    <source>
        <dbReference type="ARBA" id="ARBA00022801"/>
    </source>
</evidence>
<keyword evidence="5" id="KW-0269">Exonuclease</keyword>
<dbReference type="Proteomes" id="UP000246740">
    <property type="component" value="Unassembled WGS sequence"/>
</dbReference>
<comment type="subcellular location">
    <subcellularLocation>
        <location evidence="1">Nucleus</location>
    </subcellularLocation>
</comment>
<dbReference type="FunFam" id="3.30.420.10:FF:000031">
    <property type="entry name" value="RNA exonuclease 1"/>
    <property type="match status" value="1"/>
</dbReference>
<feature type="region of interest" description="Disordered" evidence="7">
    <location>
        <begin position="36"/>
        <end position="139"/>
    </location>
</feature>
<dbReference type="Gene3D" id="3.30.420.10">
    <property type="entry name" value="Ribonuclease H-like superfamily/Ribonuclease H"/>
    <property type="match status" value="1"/>
</dbReference>
<dbReference type="CDD" id="cd06145">
    <property type="entry name" value="REX1_like"/>
    <property type="match status" value="1"/>
</dbReference>
<evidence type="ECO:0000256" key="6">
    <source>
        <dbReference type="ARBA" id="ARBA00023242"/>
    </source>
</evidence>
<evidence type="ECO:0000256" key="1">
    <source>
        <dbReference type="ARBA" id="ARBA00004123"/>
    </source>
</evidence>
<feature type="domain" description="Exonuclease" evidence="8">
    <location>
        <begin position="493"/>
        <end position="654"/>
    </location>
</feature>
<organism evidence="9 10">
    <name type="scientific">Testicularia cyperi</name>
    <dbReference type="NCBI Taxonomy" id="1882483"/>
    <lineage>
        <taxon>Eukaryota</taxon>
        <taxon>Fungi</taxon>
        <taxon>Dikarya</taxon>
        <taxon>Basidiomycota</taxon>
        <taxon>Ustilaginomycotina</taxon>
        <taxon>Ustilaginomycetes</taxon>
        <taxon>Ustilaginales</taxon>
        <taxon>Anthracoideaceae</taxon>
        <taxon>Testicularia</taxon>
    </lineage>
</organism>
<evidence type="ECO:0000259" key="8">
    <source>
        <dbReference type="SMART" id="SM00479"/>
    </source>
</evidence>
<dbReference type="PANTHER" id="PTHR12801:SF115">
    <property type="entry name" value="FI18136P1-RELATED"/>
    <property type="match status" value="1"/>
</dbReference>
<dbReference type="SMART" id="SM00479">
    <property type="entry name" value="EXOIII"/>
    <property type="match status" value="1"/>
</dbReference>
<comment type="similarity">
    <text evidence="2">Belongs to the REXO1/REXO3 family.</text>
</comment>
<accession>A0A317XPB2</accession>
<reference evidence="9 10" key="1">
    <citation type="journal article" date="2018" name="Mol. Biol. Evol.">
        <title>Broad Genomic Sampling Reveals a Smut Pathogenic Ancestry of the Fungal Clade Ustilaginomycotina.</title>
        <authorList>
            <person name="Kijpornyongpan T."/>
            <person name="Mondo S.J."/>
            <person name="Barry K."/>
            <person name="Sandor L."/>
            <person name="Lee J."/>
            <person name="Lipzen A."/>
            <person name="Pangilinan J."/>
            <person name="LaButti K."/>
            <person name="Hainaut M."/>
            <person name="Henrissat B."/>
            <person name="Grigoriev I.V."/>
            <person name="Spatafora J.W."/>
            <person name="Aime M.C."/>
        </authorList>
    </citation>
    <scope>NUCLEOTIDE SEQUENCE [LARGE SCALE GENOMIC DNA]</scope>
    <source>
        <strain evidence="9 10">MCA 3645</strain>
    </source>
</reference>
<evidence type="ECO:0000256" key="7">
    <source>
        <dbReference type="SAM" id="MobiDB-lite"/>
    </source>
</evidence>
<dbReference type="GO" id="GO:0005634">
    <property type="term" value="C:nucleus"/>
    <property type="evidence" value="ECO:0007669"/>
    <property type="project" value="UniProtKB-SubCell"/>
</dbReference>
<feature type="compositionally biased region" description="Low complexity" evidence="7">
    <location>
        <begin position="46"/>
        <end position="69"/>
    </location>
</feature>
<feature type="region of interest" description="Disordered" evidence="7">
    <location>
        <begin position="653"/>
        <end position="694"/>
    </location>
</feature>
<evidence type="ECO:0000313" key="9">
    <source>
        <dbReference type="EMBL" id="PWY99662.1"/>
    </source>
</evidence>
<dbReference type="GO" id="GO:0010629">
    <property type="term" value="P:negative regulation of gene expression"/>
    <property type="evidence" value="ECO:0007669"/>
    <property type="project" value="UniProtKB-ARBA"/>
</dbReference>
<feature type="region of interest" description="Disordered" evidence="7">
    <location>
        <begin position="154"/>
        <end position="174"/>
    </location>
</feature>
<proteinExistence type="inferred from homology"/>
<feature type="compositionally biased region" description="Low complexity" evidence="7">
    <location>
        <begin position="160"/>
        <end position="174"/>
    </location>
</feature>